<dbReference type="SUPFAM" id="SSF52540">
    <property type="entry name" value="P-loop containing nucleoside triphosphate hydrolases"/>
    <property type="match status" value="1"/>
</dbReference>
<gene>
    <name evidence="3" type="ordered locus">AMED_5053</name>
</gene>
<dbReference type="PATRIC" id="fig|749927.5.peg.5227"/>
<reference evidence="3 4" key="1">
    <citation type="journal article" date="2010" name="Cell Res.">
        <title>Complete genome sequence of the rifamycin SV-producing Amycolatopsis mediterranei U32 revealed its genetic characteristics in phylogeny and metabolism.</title>
        <authorList>
            <person name="Zhao W."/>
            <person name="Zhong Y."/>
            <person name="Yuan H."/>
            <person name="Wang J."/>
            <person name="Zheng H."/>
            <person name="Wang Y."/>
            <person name="Cen X."/>
            <person name="Xu F."/>
            <person name="Bai J."/>
            <person name="Han X."/>
            <person name="Lu G."/>
            <person name="Zhu Y."/>
            <person name="Shao Z."/>
            <person name="Yan H."/>
            <person name="Li C."/>
            <person name="Peng N."/>
            <person name="Zhang Z."/>
            <person name="Zhang Y."/>
            <person name="Lin W."/>
            <person name="Fan Y."/>
            <person name="Qin Z."/>
            <person name="Hu Y."/>
            <person name="Zhu B."/>
            <person name="Wang S."/>
            <person name="Ding X."/>
            <person name="Zhao G.P."/>
        </authorList>
    </citation>
    <scope>NUCLEOTIDE SEQUENCE [LARGE SCALE GENOMIC DNA]</scope>
    <source>
        <strain evidence="4">U-32</strain>
    </source>
</reference>
<dbReference type="HOGENOM" id="CLU_705231_0_0_11"/>
<evidence type="ECO:0000313" key="4">
    <source>
        <dbReference type="Proteomes" id="UP000000328"/>
    </source>
</evidence>
<dbReference type="EMBL" id="CP002000">
    <property type="protein sequence ID" value="ADJ46818.1"/>
    <property type="molecule type" value="Genomic_DNA"/>
</dbReference>
<dbReference type="PANTHER" id="PTHR35205">
    <property type="entry name" value="NB-ARC AND TPR DOMAIN PROTEIN"/>
    <property type="match status" value="1"/>
</dbReference>
<dbReference type="InterPro" id="IPR027417">
    <property type="entry name" value="P-loop_NTPase"/>
</dbReference>
<feature type="domain" description="DUF4062" evidence="2">
    <location>
        <begin position="17"/>
        <end position="88"/>
    </location>
</feature>
<dbReference type="AlphaFoldDB" id="A0A0H3D9S0"/>
<dbReference type="Proteomes" id="UP000000328">
    <property type="component" value="Chromosome"/>
</dbReference>
<sequence length="391" mass="43263">MFLSHTSELRELPEPRSFVAAAEAAVARAGDAVADMAYFTARDVTPEQVDREQLAEADVYVLIAGFCYGTPVRDRPEVSYTEQEFQTATDTGLPRLVFLLAEDTAGPPALFRDLRYGARQEAFRQRLHDSGVTVTTVSSPDQLETELLQALTDLARPKQLSMPAGRIWNIPARTFTFTGREDLLIGLRTALCSGQPAVVQAMNGMGGVGKTTTAIEYAHRYAKDYDLAWWVPSEDPALIAERLAALAQALDLATDQDPPTIALARLRGTLQTRSRWLLVFDNAEDATALRPLLPDGNGHVIITSRNPNWTDVGAALPVREFARAESVDLLRSRRPQLTETDADRIADALGDLPLGPVSKSVRAIRRWLRCGWWLRSGQRVCRNEWLRRGGV</sequence>
<evidence type="ECO:0008006" key="5">
    <source>
        <dbReference type="Google" id="ProtNLM"/>
    </source>
</evidence>
<accession>A0A0H3D9S0</accession>
<protein>
    <recommendedName>
        <fullName evidence="5">DUF4062 domain-containing protein</fullName>
    </recommendedName>
</protein>
<dbReference type="PANTHER" id="PTHR35205:SF1">
    <property type="entry name" value="ZU5 DOMAIN-CONTAINING PROTEIN"/>
    <property type="match status" value="1"/>
</dbReference>
<dbReference type="GO" id="GO:0043531">
    <property type="term" value="F:ADP binding"/>
    <property type="evidence" value="ECO:0007669"/>
    <property type="project" value="InterPro"/>
</dbReference>
<feature type="domain" description="NB-ARC" evidence="1">
    <location>
        <begin position="191"/>
        <end position="311"/>
    </location>
</feature>
<evidence type="ECO:0000259" key="2">
    <source>
        <dbReference type="Pfam" id="PF13271"/>
    </source>
</evidence>
<dbReference type="InterPro" id="IPR002182">
    <property type="entry name" value="NB-ARC"/>
</dbReference>
<dbReference type="Gene3D" id="3.40.50.300">
    <property type="entry name" value="P-loop containing nucleotide triphosphate hydrolases"/>
    <property type="match status" value="1"/>
</dbReference>
<organism evidence="3 4">
    <name type="scientific">Amycolatopsis mediterranei (strain U-32)</name>
    <dbReference type="NCBI Taxonomy" id="749927"/>
    <lineage>
        <taxon>Bacteria</taxon>
        <taxon>Bacillati</taxon>
        <taxon>Actinomycetota</taxon>
        <taxon>Actinomycetes</taxon>
        <taxon>Pseudonocardiales</taxon>
        <taxon>Pseudonocardiaceae</taxon>
        <taxon>Amycolatopsis</taxon>
    </lineage>
</organism>
<dbReference type="KEGG" id="amd:AMED_5053"/>
<evidence type="ECO:0000259" key="1">
    <source>
        <dbReference type="Pfam" id="PF00931"/>
    </source>
</evidence>
<dbReference type="InterPro" id="IPR025139">
    <property type="entry name" value="DUF4062"/>
</dbReference>
<dbReference type="Pfam" id="PF13271">
    <property type="entry name" value="DUF4062"/>
    <property type="match status" value="1"/>
</dbReference>
<dbReference type="Pfam" id="PF00931">
    <property type="entry name" value="NB-ARC"/>
    <property type="match status" value="1"/>
</dbReference>
<proteinExistence type="predicted"/>
<dbReference type="OrthoDB" id="3885120at2"/>
<dbReference type="eggNOG" id="COG3903">
    <property type="taxonomic scope" value="Bacteria"/>
</dbReference>
<evidence type="ECO:0000313" key="3">
    <source>
        <dbReference type="EMBL" id="ADJ46818.1"/>
    </source>
</evidence>
<name>A0A0H3D9S0_AMYMU</name>